<dbReference type="AlphaFoldDB" id="A0AAV0D9P3"/>
<feature type="compositionally biased region" description="Acidic residues" evidence="1">
    <location>
        <begin position="411"/>
        <end position="430"/>
    </location>
</feature>
<dbReference type="Proteomes" id="UP001152523">
    <property type="component" value="Unassembled WGS sequence"/>
</dbReference>
<keyword evidence="5" id="KW-1185">Reference proteome</keyword>
<protein>
    <recommendedName>
        <fullName evidence="6">DUF4218 domain-containing protein</fullName>
    </recommendedName>
</protein>
<dbReference type="InterPro" id="IPR025452">
    <property type="entry name" value="DUF4218"/>
</dbReference>
<evidence type="ECO:0008006" key="6">
    <source>
        <dbReference type="Google" id="ProtNLM"/>
    </source>
</evidence>
<feature type="region of interest" description="Disordered" evidence="1">
    <location>
        <begin position="404"/>
        <end position="430"/>
    </location>
</feature>
<sequence>MEKVFPPGFFDVSEHLIIHLPYEARVCGPPQYRWMYMFERFLGTLKKKITNKAHIEASICSAYIDEELSTFASYYFDSSIRSKRMRFARHDEAASSSGPMAFSIFNHPGRGNGKSKKRFIVGEEMKVAYTYILLNCAEVRPYYDQFVYFLQSQGHTNIDLIIANNFSDWYTAYVLNPCNGVSDPFIRALAGGISSLARAWPAYIVGGYTFHTTSYGARKKTFNSGICVRSSNFNNATTDWIGTLEEILEVDILCPHPLRVVLFKCKWVDPVRGMQIHNKYNIVDVKLECVYKVFEPFILAQQASQVFFLEYPGSRGVNARGWKCACKVKSRRTIEGQWKDVDDSPYQIDETQPPPIVEITEEFIELQDGGLQITVPIEEVIEAGTVTEDVSPELVDYVEEYGPQINFTDAYESDEDHEDEQEEDTDNEEE</sequence>
<dbReference type="EMBL" id="CAMAPF010000082">
    <property type="protein sequence ID" value="CAH9094601.1"/>
    <property type="molecule type" value="Genomic_DNA"/>
</dbReference>
<dbReference type="InterPro" id="IPR025312">
    <property type="entry name" value="DUF4216"/>
</dbReference>
<proteinExistence type="predicted"/>
<name>A0AAV0D9P3_9ASTE</name>
<evidence type="ECO:0000256" key="1">
    <source>
        <dbReference type="SAM" id="MobiDB-lite"/>
    </source>
</evidence>
<feature type="domain" description="DUF4216" evidence="2">
    <location>
        <begin position="258"/>
        <end position="315"/>
    </location>
</feature>
<gene>
    <name evidence="4" type="ORF">CEPIT_LOCUS12936</name>
</gene>
<evidence type="ECO:0000259" key="3">
    <source>
        <dbReference type="Pfam" id="PF13960"/>
    </source>
</evidence>
<feature type="domain" description="DUF4218" evidence="3">
    <location>
        <begin position="1"/>
        <end position="89"/>
    </location>
</feature>
<evidence type="ECO:0000313" key="4">
    <source>
        <dbReference type="EMBL" id="CAH9094601.1"/>
    </source>
</evidence>
<dbReference type="Pfam" id="PF13952">
    <property type="entry name" value="DUF4216"/>
    <property type="match status" value="1"/>
</dbReference>
<dbReference type="PANTHER" id="PTHR48258:SF4">
    <property type="entry name" value="DUF4216 DOMAIN-CONTAINING PROTEIN"/>
    <property type="match status" value="1"/>
</dbReference>
<organism evidence="4 5">
    <name type="scientific">Cuscuta epithymum</name>
    <dbReference type="NCBI Taxonomy" id="186058"/>
    <lineage>
        <taxon>Eukaryota</taxon>
        <taxon>Viridiplantae</taxon>
        <taxon>Streptophyta</taxon>
        <taxon>Embryophyta</taxon>
        <taxon>Tracheophyta</taxon>
        <taxon>Spermatophyta</taxon>
        <taxon>Magnoliopsida</taxon>
        <taxon>eudicotyledons</taxon>
        <taxon>Gunneridae</taxon>
        <taxon>Pentapetalae</taxon>
        <taxon>asterids</taxon>
        <taxon>lamiids</taxon>
        <taxon>Solanales</taxon>
        <taxon>Convolvulaceae</taxon>
        <taxon>Cuscuteae</taxon>
        <taxon>Cuscuta</taxon>
        <taxon>Cuscuta subgen. Cuscuta</taxon>
    </lineage>
</organism>
<evidence type="ECO:0000313" key="5">
    <source>
        <dbReference type="Proteomes" id="UP001152523"/>
    </source>
</evidence>
<comment type="caution">
    <text evidence="4">The sequence shown here is derived from an EMBL/GenBank/DDBJ whole genome shotgun (WGS) entry which is preliminary data.</text>
</comment>
<accession>A0AAV0D9P3</accession>
<dbReference type="PANTHER" id="PTHR48258">
    <property type="entry name" value="DUF4218 DOMAIN-CONTAINING PROTEIN-RELATED"/>
    <property type="match status" value="1"/>
</dbReference>
<evidence type="ECO:0000259" key="2">
    <source>
        <dbReference type="Pfam" id="PF13952"/>
    </source>
</evidence>
<dbReference type="Pfam" id="PF13960">
    <property type="entry name" value="DUF4218"/>
    <property type="match status" value="1"/>
</dbReference>
<reference evidence="4" key="1">
    <citation type="submission" date="2022-07" db="EMBL/GenBank/DDBJ databases">
        <authorList>
            <person name="Macas J."/>
            <person name="Novak P."/>
            <person name="Neumann P."/>
        </authorList>
    </citation>
    <scope>NUCLEOTIDE SEQUENCE</scope>
</reference>